<dbReference type="Proteomes" id="UP000318704">
    <property type="component" value="Chromosome"/>
</dbReference>
<feature type="transmembrane region" description="Helical" evidence="1">
    <location>
        <begin position="21"/>
        <end position="46"/>
    </location>
</feature>
<keyword evidence="1" id="KW-0472">Membrane</keyword>
<dbReference type="RefSeq" id="WP_144988400.1">
    <property type="nucleotide sequence ID" value="NZ_CP037920.1"/>
</dbReference>
<dbReference type="EMBL" id="CP037920">
    <property type="protein sequence ID" value="QDT99151.1"/>
    <property type="molecule type" value="Genomic_DNA"/>
</dbReference>
<dbReference type="AlphaFoldDB" id="A0A517W1L4"/>
<sequence length="420" mass="46398">MKRYPKTTTRVSQTIAGRRGIITPLAAMVMLIVMAGIALIVNRLWLDAASLEVTTCVETAVLAAGHELASDELLKEKPDFQTLMNRAEKTANKAIILNTVAGQRIGIQLTKGDNLLFGKSIPVAGTGVRQFVQTDNQPTSVQIKTHHANRLNNPVADFMSDLMQTNLGTAGAQIEASIDNNIIGVRPFENVSIPAFPLAILKNDPSGKHMETWELQIDQKQGKDEYQFDPETQTVKKGSDGIPEIRLTSKPRRGNISDANMQILDFGSKFNSEIVDQQILSGLSEQNLKDFHGQLLFDSGSIQIACSPNIEDSEQDAFQRMIAQCRICFLYDKVDATPRSFNGIADCTNMVAGRIMAIKRLDNQSCEIILQPGVITSRAVILAEINPSETDSNSAQKASKEKDNKEERQNKYIYKLYLTQ</sequence>
<evidence type="ECO:0000256" key="1">
    <source>
        <dbReference type="SAM" id="Phobius"/>
    </source>
</evidence>
<keyword evidence="1" id="KW-0812">Transmembrane</keyword>
<reference evidence="2 3" key="1">
    <citation type="submission" date="2019-03" db="EMBL/GenBank/DDBJ databases">
        <title>Deep-cultivation of Planctomycetes and their phenomic and genomic characterization uncovers novel biology.</title>
        <authorList>
            <person name="Wiegand S."/>
            <person name="Jogler M."/>
            <person name="Boedeker C."/>
            <person name="Pinto D."/>
            <person name="Vollmers J."/>
            <person name="Rivas-Marin E."/>
            <person name="Kohn T."/>
            <person name="Peeters S.H."/>
            <person name="Heuer A."/>
            <person name="Rast P."/>
            <person name="Oberbeckmann S."/>
            <person name="Bunk B."/>
            <person name="Jeske O."/>
            <person name="Meyerdierks A."/>
            <person name="Storesund J.E."/>
            <person name="Kallscheuer N."/>
            <person name="Luecker S."/>
            <person name="Lage O.M."/>
            <person name="Pohl T."/>
            <person name="Merkel B.J."/>
            <person name="Hornburger P."/>
            <person name="Mueller R.-W."/>
            <person name="Bruemmer F."/>
            <person name="Labrenz M."/>
            <person name="Spormann A.M."/>
            <person name="Op den Camp H."/>
            <person name="Overmann J."/>
            <person name="Amann R."/>
            <person name="Jetten M.S.M."/>
            <person name="Mascher T."/>
            <person name="Medema M.H."/>
            <person name="Devos D.P."/>
            <person name="Kaster A.-K."/>
            <person name="Ovreas L."/>
            <person name="Rohde M."/>
            <person name="Galperin M.Y."/>
            <person name="Jogler C."/>
        </authorList>
    </citation>
    <scope>NUCLEOTIDE SEQUENCE [LARGE SCALE GENOMIC DNA]</scope>
    <source>
        <strain evidence="2 3">V144</strain>
    </source>
</reference>
<organism evidence="2 3">
    <name type="scientific">Gimesia aquarii</name>
    <dbReference type="NCBI Taxonomy" id="2527964"/>
    <lineage>
        <taxon>Bacteria</taxon>
        <taxon>Pseudomonadati</taxon>
        <taxon>Planctomycetota</taxon>
        <taxon>Planctomycetia</taxon>
        <taxon>Planctomycetales</taxon>
        <taxon>Planctomycetaceae</taxon>
        <taxon>Gimesia</taxon>
    </lineage>
</organism>
<proteinExistence type="predicted"/>
<accession>A0A517W1L4</accession>
<dbReference type="KEGG" id="gaw:V144x_46610"/>
<evidence type="ECO:0000313" key="2">
    <source>
        <dbReference type="EMBL" id="QDT99151.1"/>
    </source>
</evidence>
<gene>
    <name evidence="2" type="ORF">V144x_46610</name>
</gene>
<protein>
    <submittedName>
        <fullName evidence="2">Uncharacterized protein</fullName>
    </submittedName>
</protein>
<keyword evidence="1" id="KW-1133">Transmembrane helix</keyword>
<name>A0A517W1L4_9PLAN</name>
<evidence type="ECO:0000313" key="3">
    <source>
        <dbReference type="Proteomes" id="UP000318704"/>
    </source>
</evidence>